<gene>
    <name evidence="1" type="ORF">ACG01O_14655</name>
</gene>
<protein>
    <submittedName>
        <fullName evidence="1">Uncharacterized protein</fullName>
    </submittedName>
</protein>
<dbReference type="Proteomes" id="UP001606303">
    <property type="component" value="Unassembled WGS sequence"/>
</dbReference>
<name>A0ABW7H0V5_9BURK</name>
<organism evidence="1 2">
    <name type="scientific">Pelomonas baiyunensis</name>
    <dbReference type="NCBI Taxonomy" id="3299026"/>
    <lineage>
        <taxon>Bacteria</taxon>
        <taxon>Pseudomonadati</taxon>
        <taxon>Pseudomonadota</taxon>
        <taxon>Betaproteobacteria</taxon>
        <taxon>Burkholderiales</taxon>
        <taxon>Sphaerotilaceae</taxon>
        <taxon>Roseateles</taxon>
    </lineage>
</organism>
<evidence type="ECO:0000313" key="1">
    <source>
        <dbReference type="EMBL" id="MFG6467864.1"/>
    </source>
</evidence>
<reference evidence="1 2" key="1">
    <citation type="submission" date="2024-08" db="EMBL/GenBank/DDBJ databases">
        <authorList>
            <person name="Lu H."/>
        </authorList>
    </citation>
    <scope>NUCLEOTIDE SEQUENCE [LARGE SCALE GENOMIC DNA]</scope>
    <source>
        <strain evidence="1 2">BYS87W</strain>
    </source>
</reference>
<dbReference type="RefSeq" id="WP_394385738.1">
    <property type="nucleotide sequence ID" value="NZ_JBIGIB010000004.1"/>
</dbReference>
<accession>A0ABW7H0V5</accession>
<dbReference type="EMBL" id="JBIGIB010000004">
    <property type="protein sequence ID" value="MFG6467864.1"/>
    <property type="molecule type" value="Genomic_DNA"/>
</dbReference>
<keyword evidence="2" id="KW-1185">Reference proteome</keyword>
<comment type="caution">
    <text evidence="1">The sequence shown here is derived from an EMBL/GenBank/DDBJ whole genome shotgun (WGS) entry which is preliminary data.</text>
</comment>
<proteinExistence type="predicted"/>
<sequence>MAVAPRKWLGECSVVAALSGVLSVALSVALTAPAWGAEVRRLRAEPEQPGVGQPFALKLELKTKWHEADACDLVLVVDGQEAERDEFRPTVEVRADHVVLRRAQAHGLADWRWPRNGDEIRFDWVFDTPGPHRLNFDPKRSDCSLKQAAELTVNVQPDYRALSFEIVGVPEVAVSRKLDNTVAYLSRGGDTEVVVPRQFIDRWRRAFEGYQPGSWEQVQWPSTVDFLKKTGVQRARLTVVDDWADTAERWSRNSPDRLLLVPGTEFGRLAAWKTSGQFVALLTMDSNVLAKYYREREVAQAEQARRAEAERQERTARVWAALPASTGQVTALRRVPAPAGKATVCARRMDAPVGGDLMAYRKTEAVAQWLARKAADGFDDVFNDLDAMYLALKQSRCGTLVLTDAEARTVGNALQRDQIGFELFELRDAEALLPAYAAHYGYASVDDARLARRFSPMPDGKQAAALRAADVGTPEALGAVWQRQQKAAYPGERNIATAVAFLADEAQGRRSGQSAAEVRRKREATERAAAAAERERLVKAYPYTLQLTCRNGSAGTLPVAVCFSESNRTTLAELLNCVTLRSLGYPDLARDPVEISLCPKFVFKAQSQSEFLLVATLRDERTGQVIERQTAQRYGRIVMAR</sequence>
<evidence type="ECO:0000313" key="2">
    <source>
        <dbReference type="Proteomes" id="UP001606303"/>
    </source>
</evidence>